<name>A0ACC2Z7Z6_9PEZI</name>
<dbReference type="EMBL" id="JAPDRP010000011">
    <property type="protein sequence ID" value="KAJ9643402.1"/>
    <property type="molecule type" value="Genomic_DNA"/>
</dbReference>
<dbReference type="EC" id="2.3.1.234" evidence="1"/>
<gene>
    <name evidence="1" type="primary">QRI7</name>
    <name evidence="1" type="ORF">H2199_004081</name>
</gene>
<keyword evidence="1" id="KW-0012">Acyltransferase</keyword>
<organism evidence="1 2">
    <name type="scientific">Coniosporium tulheliwenetii</name>
    <dbReference type="NCBI Taxonomy" id="3383036"/>
    <lineage>
        <taxon>Eukaryota</taxon>
        <taxon>Fungi</taxon>
        <taxon>Dikarya</taxon>
        <taxon>Ascomycota</taxon>
        <taxon>Pezizomycotina</taxon>
        <taxon>Dothideomycetes</taxon>
        <taxon>Dothideomycetes incertae sedis</taxon>
        <taxon>Coniosporium</taxon>
    </lineage>
</organism>
<evidence type="ECO:0000313" key="1">
    <source>
        <dbReference type="EMBL" id="KAJ9643402.1"/>
    </source>
</evidence>
<dbReference type="Proteomes" id="UP001172680">
    <property type="component" value="Unassembled WGS sequence"/>
</dbReference>
<reference evidence="1" key="1">
    <citation type="submission" date="2022-10" db="EMBL/GenBank/DDBJ databases">
        <title>Culturing micro-colonial fungi from biological soil crusts in the Mojave desert and describing Neophaeococcomyces mojavensis, and introducing the new genera and species Taxawa tesnikishii.</title>
        <authorList>
            <person name="Kurbessoian T."/>
            <person name="Stajich J.E."/>
        </authorList>
    </citation>
    <scope>NUCLEOTIDE SEQUENCE</scope>
    <source>
        <strain evidence="1">JES_115</strain>
    </source>
</reference>
<keyword evidence="2" id="KW-1185">Reference proteome</keyword>
<proteinExistence type="predicted"/>
<keyword evidence="1" id="KW-0808">Transferase</keyword>
<protein>
    <submittedName>
        <fullName evidence="1">Mitochondrial tRNAs modification protein</fullName>
        <ecNumber evidence="1">2.3.1.234</ecNumber>
    </submittedName>
</protein>
<evidence type="ECO:0000313" key="2">
    <source>
        <dbReference type="Proteomes" id="UP001172680"/>
    </source>
</evidence>
<sequence length="621" mass="67254">MPRMRPALRPALRPRIRLPSQAHHSSAPCRHFLTLAIETSCDDTSVAILEKYDHTPDNPRAHLHFHSKITANTALYRGIHPLVALESHQTNLARLVSRAIRSLPDADREGVGHPARCVLVLADREAGAKGCRIWKKKPDFISVTRGPGMRSSLATGLDTAKGLAVAWQVPLVAVNHMQAHALTPRLVDALERPAITTAERDGGGDGGARPAFPFLSVLVSGGHTLLLESRGLVEHKILANTKDIAIGDCLDKVARAVLPAEVLASAESTMYGALLEVFAFPDAEYAYTPPKSKGEELSPGKTAYGWSVKPPLSESPYGAKTHAMEFSFSGLVTSAERFMAFESDPLTGRMTKEPRVAAEISIEERRTLAREVMRVAFEHLASRVVLALSHTSANHGASQPIKTLVVSGGVASNKFLRHLLPAFLAARGYEGMEILTPPPSLCTDNAAMIAWAGMEMFEAGWASELECLALRKWSLDPGAEDGGILGVGGMALETVVESNGDCFAAERYCWSESGDSQIQAGEEVPRASLGIIDADGVETRTASKAKSCDSDPLKPVAAGVLAEQTLLDMYIQRRKRLSQILERKNQLQTRDGYRVESYTDCSHSSSQPEYGMEDLSYHVAI</sequence>
<comment type="caution">
    <text evidence="1">The sequence shown here is derived from an EMBL/GenBank/DDBJ whole genome shotgun (WGS) entry which is preliminary data.</text>
</comment>
<accession>A0ACC2Z7Z6</accession>